<dbReference type="OrthoDB" id="10012848at2759"/>
<dbReference type="GeneID" id="109467271"/>
<dbReference type="InterPro" id="IPR054537">
    <property type="entry name" value="HECA_N"/>
</dbReference>
<dbReference type="SUPFAM" id="SSF49785">
    <property type="entry name" value="Galactose-binding domain-like"/>
    <property type="match status" value="1"/>
</dbReference>
<comment type="subunit">
    <text evidence="3">Homotrimer.</text>
</comment>
<dbReference type="Pfam" id="PF15353">
    <property type="entry name" value="HECA_N"/>
    <property type="match status" value="1"/>
</dbReference>
<dbReference type="Proteomes" id="UP000515135">
    <property type="component" value="Unplaced"/>
</dbReference>
<dbReference type="InterPro" id="IPR006585">
    <property type="entry name" value="FTP1"/>
</dbReference>
<feature type="region of interest" description="Disordered" evidence="8">
    <location>
        <begin position="291"/>
        <end position="316"/>
    </location>
</feature>
<keyword evidence="5" id="KW-0430">Lectin</keyword>
<feature type="chain" id="PRO_5027773957" evidence="9">
    <location>
        <begin position="23"/>
        <end position="645"/>
    </location>
</feature>
<dbReference type="Pfam" id="PF22633">
    <property type="entry name" value="F5_F8_type_C_2"/>
    <property type="match status" value="1"/>
</dbReference>
<dbReference type="GO" id="GO:0046872">
    <property type="term" value="F:metal ion binding"/>
    <property type="evidence" value="ECO:0007669"/>
    <property type="project" value="UniProtKB-KW"/>
</dbReference>
<sequence>MTACRILLVAFLFCHAASVTTAVPADIYNNWEDYQATLKKEAIHLKAKYEKCEKALMEATNKIAGMGTYEVQLAWTSEEETEQTREPTPQSTSPGACVDDYLAEKLLEAISSVQRSVNGLRSLSNFRAVNLAHDKYAKQVNTKYEAKAKRSVDGDSNTNFFSGSCSYTHPTDDAWWYVDLEEPYAVGEVKVYNNDRWPERINPFNIIIGNSSDVDQMSQCGGTYGADYEDTLLFQVDCGGMYGRYVGVRLPGSERSLMMCEVRVYEYTGHSSANLGRVTQQIFPTVMRDLTKGKAKGKARSRSRSRDPAGAGAQDTANDNMCCSPKGCRHENSKEVTDMASAVKVICSIKTCKEGVFMHEDCFFAWEDDIIKSLQSHYRQKGRLQSCSVQQLQRDLWTKRVHDVTYKICVCRCGGYLKKDLEWDAEKDAEKPRNNADETTDKKKKKKKGDKPGILGTKKACRMAMDIPSKRSRKALKKKGFATQEPKVRVIPNPSQGAIGGHESREPRARSISVERGKSFRPERGQSETTGVADAELRHGNKKESPDDTPFSGFHDDSDDIPISLALDATYWWVNFGWRTYLDFALYTNEQLTADSRTQSLVTCKSVNDVERALGCRDLRDVSERLGEWWQEVGWDEFKSFMEHQ</sequence>
<feature type="signal peptide" evidence="9">
    <location>
        <begin position="1"/>
        <end position="22"/>
    </location>
</feature>
<evidence type="ECO:0000256" key="1">
    <source>
        <dbReference type="ARBA" id="ARBA00002219"/>
    </source>
</evidence>
<dbReference type="SMART" id="SM00607">
    <property type="entry name" value="FTP"/>
    <property type="match status" value="1"/>
</dbReference>
<protein>
    <submittedName>
        <fullName evidence="12">Uncharacterized protein LOC109467271</fullName>
    </submittedName>
</protein>
<evidence type="ECO:0000256" key="2">
    <source>
        <dbReference type="ARBA" id="ARBA00010147"/>
    </source>
</evidence>
<organism evidence="11 12">
    <name type="scientific">Branchiostoma belcheri</name>
    <name type="common">Amphioxus</name>
    <dbReference type="NCBI Taxonomy" id="7741"/>
    <lineage>
        <taxon>Eukaryota</taxon>
        <taxon>Metazoa</taxon>
        <taxon>Chordata</taxon>
        <taxon>Cephalochordata</taxon>
        <taxon>Leptocardii</taxon>
        <taxon>Amphioxiformes</taxon>
        <taxon>Branchiostomatidae</taxon>
        <taxon>Branchiostoma</taxon>
    </lineage>
</organism>
<keyword evidence="4" id="KW-0479">Metal-binding</keyword>
<keyword evidence="9" id="KW-0732">Signal</keyword>
<evidence type="ECO:0000256" key="3">
    <source>
        <dbReference type="ARBA" id="ARBA00011233"/>
    </source>
</evidence>
<keyword evidence="11" id="KW-1185">Reference proteome</keyword>
<evidence type="ECO:0000259" key="10">
    <source>
        <dbReference type="SMART" id="SM00607"/>
    </source>
</evidence>
<dbReference type="AlphaFoldDB" id="A0A6P4Y8I8"/>
<feature type="compositionally biased region" description="Basic residues" evidence="8">
    <location>
        <begin position="293"/>
        <end position="303"/>
    </location>
</feature>
<proteinExistence type="inferred from homology"/>
<evidence type="ECO:0000313" key="11">
    <source>
        <dbReference type="Proteomes" id="UP000515135"/>
    </source>
</evidence>
<dbReference type="InterPro" id="IPR008979">
    <property type="entry name" value="Galactose-bd-like_sf"/>
</dbReference>
<name>A0A6P4Y8I8_BRABE</name>
<accession>A0A6P4Y8I8</accession>
<dbReference type="PANTHER" id="PTHR45713">
    <property type="entry name" value="FTP DOMAIN-CONTAINING PROTEIN"/>
    <property type="match status" value="1"/>
</dbReference>
<feature type="compositionally biased region" description="Basic and acidic residues" evidence="8">
    <location>
        <begin position="535"/>
        <end position="546"/>
    </location>
</feature>
<dbReference type="GO" id="GO:0001868">
    <property type="term" value="P:regulation of complement activation, lectin pathway"/>
    <property type="evidence" value="ECO:0007669"/>
    <property type="project" value="UniProtKB-ARBA"/>
</dbReference>
<dbReference type="InterPro" id="IPR051941">
    <property type="entry name" value="BG_Antigen-Binding_Lectin"/>
</dbReference>
<reference evidence="12" key="1">
    <citation type="submission" date="2025-08" db="UniProtKB">
        <authorList>
            <consortium name="RefSeq"/>
        </authorList>
    </citation>
    <scope>IDENTIFICATION</scope>
    <source>
        <tissue evidence="12">Gonad</tissue>
    </source>
</reference>
<evidence type="ECO:0000256" key="4">
    <source>
        <dbReference type="ARBA" id="ARBA00022723"/>
    </source>
</evidence>
<keyword evidence="6" id="KW-0106">Calcium</keyword>
<comment type="function">
    <text evidence="1">Acts as a defensive agent. Recognizes blood group fucosylated oligosaccharides including A, B, H and Lewis B-type antigens. Does not recognize Lewis A antigen and has low affinity for monovalent haptens.</text>
</comment>
<dbReference type="Gene3D" id="2.60.120.260">
    <property type="entry name" value="Galactose-binding domain-like"/>
    <property type="match status" value="1"/>
</dbReference>
<evidence type="ECO:0000256" key="7">
    <source>
        <dbReference type="ARBA" id="ARBA00023157"/>
    </source>
</evidence>
<evidence type="ECO:0000256" key="6">
    <source>
        <dbReference type="ARBA" id="ARBA00022837"/>
    </source>
</evidence>
<dbReference type="RefSeq" id="XP_019620773.1">
    <property type="nucleotide sequence ID" value="XM_019765214.1"/>
</dbReference>
<feature type="compositionally biased region" description="Basic residues" evidence="8">
    <location>
        <begin position="470"/>
        <end position="480"/>
    </location>
</feature>
<evidence type="ECO:0000256" key="8">
    <source>
        <dbReference type="SAM" id="MobiDB-lite"/>
    </source>
</evidence>
<feature type="compositionally biased region" description="Basic and acidic residues" evidence="8">
    <location>
        <begin position="502"/>
        <end position="526"/>
    </location>
</feature>
<feature type="region of interest" description="Disordered" evidence="8">
    <location>
        <begin position="427"/>
        <end position="552"/>
    </location>
</feature>
<feature type="compositionally biased region" description="Basic and acidic residues" evidence="8">
    <location>
        <begin position="427"/>
        <end position="441"/>
    </location>
</feature>
<dbReference type="PANTHER" id="PTHR45713:SF6">
    <property type="entry name" value="F5_8 TYPE C DOMAIN-CONTAINING PROTEIN"/>
    <property type="match status" value="1"/>
</dbReference>
<dbReference type="GO" id="GO:0042806">
    <property type="term" value="F:fucose binding"/>
    <property type="evidence" value="ECO:0007669"/>
    <property type="project" value="UniProtKB-ARBA"/>
</dbReference>
<keyword evidence="7" id="KW-1015">Disulfide bond</keyword>
<evidence type="ECO:0000256" key="9">
    <source>
        <dbReference type="SAM" id="SignalP"/>
    </source>
</evidence>
<evidence type="ECO:0000256" key="5">
    <source>
        <dbReference type="ARBA" id="ARBA00022734"/>
    </source>
</evidence>
<comment type="similarity">
    <text evidence="2">Belongs to the fucolectin family.</text>
</comment>
<evidence type="ECO:0000313" key="12">
    <source>
        <dbReference type="RefSeq" id="XP_019620773.1"/>
    </source>
</evidence>
<dbReference type="KEGG" id="bbel:109467271"/>
<gene>
    <name evidence="12" type="primary">LOC109467271</name>
</gene>
<dbReference type="GO" id="GO:0010185">
    <property type="term" value="P:regulation of cellular defense response"/>
    <property type="evidence" value="ECO:0007669"/>
    <property type="project" value="UniProtKB-ARBA"/>
</dbReference>
<feature type="domain" description="Fucolectin tachylectin-4 pentraxin-1" evidence="10">
    <location>
        <begin position="128"/>
        <end position="274"/>
    </location>
</feature>